<dbReference type="AlphaFoldDB" id="A0A6A6QWW9"/>
<name>A0A6A6QWW9_9PEZI</name>
<dbReference type="EMBL" id="MU004188">
    <property type="protein sequence ID" value="KAF2496320.1"/>
    <property type="molecule type" value="Genomic_DNA"/>
</dbReference>
<proteinExistence type="predicted"/>
<sequence length="231" mass="25728">MWRDGLWGSKTLNVTRKAGRQSGLSNPKGQETTWEIDRKASDAFPSNAAGWKHVSCACPESKEKSLGTTWWWLNQAATMLESHWPRAASDMIGAAGVVRYALDEMESSPRGSQSGCWLVLFLAQALAEGAPHVVIRGRSDSGHHLLEEGGSHRRAMRRLAGNNMRGVTGRPRCSWRCSSRCRRRKAAICHPFTHGVLAQHYAFLRHDGVNTVPLLHRYYPDAALKRVDSVD</sequence>
<accession>A0A6A6QWW9</accession>
<evidence type="ECO:0000313" key="1">
    <source>
        <dbReference type="EMBL" id="KAF2496320.1"/>
    </source>
</evidence>
<reference evidence="1" key="1">
    <citation type="journal article" date="2020" name="Stud. Mycol.">
        <title>101 Dothideomycetes genomes: a test case for predicting lifestyles and emergence of pathogens.</title>
        <authorList>
            <person name="Haridas S."/>
            <person name="Albert R."/>
            <person name="Binder M."/>
            <person name="Bloem J."/>
            <person name="Labutti K."/>
            <person name="Salamov A."/>
            <person name="Andreopoulos B."/>
            <person name="Baker S."/>
            <person name="Barry K."/>
            <person name="Bills G."/>
            <person name="Bluhm B."/>
            <person name="Cannon C."/>
            <person name="Castanera R."/>
            <person name="Culley D."/>
            <person name="Daum C."/>
            <person name="Ezra D."/>
            <person name="Gonzalez J."/>
            <person name="Henrissat B."/>
            <person name="Kuo A."/>
            <person name="Liang C."/>
            <person name="Lipzen A."/>
            <person name="Lutzoni F."/>
            <person name="Magnuson J."/>
            <person name="Mondo S."/>
            <person name="Nolan M."/>
            <person name="Ohm R."/>
            <person name="Pangilinan J."/>
            <person name="Park H.-J."/>
            <person name="Ramirez L."/>
            <person name="Alfaro M."/>
            <person name="Sun H."/>
            <person name="Tritt A."/>
            <person name="Yoshinaga Y."/>
            <person name="Zwiers L.-H."/>
            <person name="Turgeon B."/>
            <person name="Goodwin S."/>
            <person name="Spatafora J."/>
            <person name="Crous P."/>
            <person name="Grigoriev I."/>
        </authorList>
    </citation>
    <scope>NUCLEOTIDE SEQUENCE</scope>
    <source>
        <strain evidence="1">CBS 269.34</strain>
    </source>
</reference>
<gene>
    <name evidence="1" type="ORF">BU16DRAFT_561138</name>
</gene>
<dbReference type="Proteomes" id="UP000799750">
    <property type="component" value="Unassembled WGS sequence"/>
</dbReference>
<evidence type="ECO:0000313" key="2">
    <source>
        <dbReference type="Proteomes" id="UP000799750"/>
    </source>
</evidence>
<organism evidence="1 2">
    <name type="scientific">Lophium mytilinum</name>
    <dbReference type="NCBI Taxonomy" id="390894"/>
    <lineage>
        <taxon>Eukaryota</taxon>
        <taxon>Fungi</taxon>
        <taxon>Dikarya</taxon>
        <taxon>Ascomycota</taxon>
        <taxon>Pezizomycotina</taxon>
        <taxon>Dothideomycetes</taxon>
        <taxon>Pleosporomycetidae</taxon>
        <taxon>Mytilinidiales</taxon>
        <taxon>Mytilinidiaceae</taxon>
        <taxon>Lophium</taxon>
    </lineage>
</organism>
<keyword evidence="2" id="KW-1185">Reference proteome</keyword>
<protein>
    <submittedName>
        <fullName evidence="1">Uncharacterized protein</fullName>
    </submittedName>
</protein>